<reference evidence="8 9" key="1">
    <citation type="submission" date="2020-01" db="EMBL/GenBank/DDBJ databases">
        <title>Complete genome sequence of a human oral phylogroup 1 Treponema sp. strain ATCC 700766, originally isolated from periodontitis dental plaque.</title>
        <authorList>
            <person name="Chan Y."/>
            <person name="Huo Y.-B."/>
            <person name="Yu X.-L."/>
            <person name="Zeng H."/>
            <person name="Leung W.-K."/>
            <person name="Watt R.M."/>
        </authorList>
    </citation>
    <scope>NUCLEOTIDE SEQUENCE [LARGE SCALE GENOMIC DNA]</scope>
    <source>
        <strain evidence="8 9">OMZ 804</strain>
    </source>
</reference>
<dbReference type="SMART" id="SM00283">
    <property type="entry name" value="MA"/>
    <property type="match status" value="1"/>
</dbReference>
<dbReference type="GO" id="GO:0007165">
    <property type="term" value="P:signal transduction"/>
    <property type="evidence" value="ECO:0007669"/>
    <property type="project" value="UniProtKB-KW"/>
</dbReference>
<dbReference type="PRINTS" id="PR00260">
    <property type="entry name" value="CHEMTRNSDUCR"/>
</dbReference>
<accession>A0A6P1XYW4</accession>
<proteinExistence type="inferred from homology"/>
<evidence type="ECO:0000256" key="5">
    <source>
        <dbReference type="SAM" id="Phobius"/>
    </source>
</evidence>
<evidence type="ECO:0000313" key="8">
    <source>
        <dbReference type="EMBL" id="QHX42657.1"/>
    </source>
</evidence>
<dbReference type="InterPro" id="IPR004090">
    <property type="entry name" value="Chemotax_Me-accpt_rcpt"/>
</dbReference>
<dbReference type="GO" id="GO:0006935">
    <property type="term" value="P:chemotaxis"/>
    <property type="evidence" value="ECO:0007669"/>
    <property type="project" value="InterPro"/>
</dbReference>
<feature type="transmembrane region" description="Helical" evidence="5">
    <location>
        <begin position="300"/>
        <end position="323"/>
    </location>
</feature>
<dbReference type="InterPro" id="IPR029151">
    <property type="entry name" value="Sensor-like_sf"/>
</dbReference>
<dbReference type="Pfam" id="PF14827">
    <property type="entry name" value="dCache_3"/>
    <property type="match status" value="1"/>
</dbReference>
<dbReference type="InterPro" id="IPR029150">
    <property type="entry name" value="dCache_3"/>
</dbReference>
<feature type="coiled-coil region" evidence="4">
    <location>
        <begin position="397"/>
        <end position="452"/>
    </location>
</feature>
<dbReference type="PANTHER" id="PTHR32089:SF112">
    <property type="entry name" value="LYSOZYME-LIKE PROTEIN-RELATED"/>
    <property type="match status" value="1"/>
</dbReference>
<dbReference type="Pfam" id="PF00672">
    <property type="entry name" value="HAMP"/>
    <property type="match status" value="1"/>
</dbReference>
<dbReference type="PROSITE" id="PS50885">
    <property type="entry name" value="HAMP"/>
    <property type="match status" value="1"/>
</dbReference>
<keyword evidence="5" id="KW-1133">Transmembrane helix</keyword>
<dbReference type="InterPro" id="IPR003660">
    <property type="entry name" value="HAMP_dom"/>
</dbReference>
<feature type="transmembrane region" description="Helical" evidence="5">
    <location>
        <begin position="21"/>
        <end position="42"/>
    </location>
</feature>
<keyword evidence="4" id="KW-0175">Coiled coil</keyword>
<dbReference type="CDD" id="cd06225">
    <property type="entry name" value="HAMP"/>
    <property type="match status" value="1"/>
</dbReference>
<dbReference type="PANTHER" id="PTHR32089">
    <property type="entry name" value="METHYL-ACCEPTING CHEMOTAXIS PROTEIN MCPB"/>
    <property type="match status" value="1"/>
</dbReference>
<dbReference type="Gene3D" id="6.10.340.10">
    <property type="match status" value="1"/>
</dbReference>
<gene>
    <name evidence="8" type="ORF">GWP43_03425</name>
</gene>
<dbReference type="Proteomes" id="UP000464374">
    <property type="component" value="Chromosome"/>
</dbReference>
<dbReference type="Gene3D" id="3.30.450.20">
    <property type="entry name" value="PAS domain"/>
    <property type="match status" value="1"/>
</dbReference>
<organism evidence="8 9">
    <name type="scientific">Treponema vincentii</name>
    <dbReference type="NCBI Taxonomy" id="69710"/>
    <lineage>
        <taxon>Bacteria</taxon>
        <taxon>Pseudomonadati</taxon>
        <taxon>Spirochaetota</taxon>
        <taxon>Spirochaetia</taxon>
        <taxon>Spirochaetales</taxon>
        <taxon>Treponemataceae</taxon>
        <taxon>Treponema</taxon>
    </lineage>
</organism>
<sequence length="710" mass="78393">MIKNNAHFQRLHFSKKQVRSIGTKLLIVTIMLLLLQYGIIAYKDWRSITQFSENQIKATADLKYSAFYNELNSYSLVGRILLDDIARDQNIVQAFASRDRAKLLELTQPIFTDIKQKYRAQQFHFHTPSAVSFLRVQNPAKFGDDLSSFRATIVAAQTQKKEIYGLEVGVNDLGFRVVRPLFDTARRMLGTVEYGGAVNTAFIDQFVLTTTPEVLKDGLKVAVIARTLDNTYQLIGSNFESKVDSDAAQITETLPDDGMIRTEKNDAFAYYPLKDFSGQRIGYAKFCFSIEHTLTRRTDFFLKTAIILIVILCLFVVTITGFTRKFIIKPVKKVIHALMSIAEGDLTVHLSVEGNDEIAELSQYFEQTIERIGSVIEAVSHNTGTMQTVGKKLAGNMAETEMAAQEIEKSVALVQNQTVDQSASVTETAATIEEVIKRLKQLDQSIERQAESVAQSSAAIEEMVANIGAVSDRLGKNNTVIKTVYDQTKNGKHRVRYANEVVGQIAEKTEALLEASQVIQNIASQTNLLAMNAAIEAAHAGETGKGFAVVADEIRKLAEESNTQGKQIGTVIKDAIQIISNLTTAGAGAEKSFVEVYESVNQISQQEEQIVTAMAEQENTSREVLAAIRNINEVTGGVRDASAEMLRGGEQVAQEMQRLNQITLSISEHMHGMVAASERIGDAVQAVNGIAQENTVSIENLAAEVRKFKI</sequence>
<dbReference type="GO" id="GO:0004888">
    <property type="term" value="F:transmembrane signaling receptor activity"/>
    <property type="evidence" value="ECO:0007669"/>
    <property type="project" value="InterPro"/>
</dbReference>
<dbReference type="EMBL" id="CP048020">
    <property type="protein sequence ID" value="QHX42657.1"/>
    <property type="molecule type" value="Genomic_DNA"/>
</dbReference>
<dbReference type="SMART" id="SM00304">
    <property type="entry name" value="HAMP"/>
    <property type="match status" value="1"/>
</dbReference>
<dbReference type="PROSITE" id="PS50111">
    <property type="entry name" value="CHEMOTAXIS_TRANSDUC_2"/>
    <property type="match status" value="1"/>
</dbReference>
<evidence type="ECO:0000313" key="9">
    <source>
        <dbReference type="Proteomes" id="UP000464374"/>
    </source>
</evidence>
<evidence type="ECO:0000259" key="6">
    <source>
        <dbReference type="PROSITE" id="PS50111"/>
    </source>
</evidence>
<evidence type="ECO:0000256" key="2">
    <source>
        <dbReference type="ARBA" id="ARBA00029447"/>
    </source>
</evidence>
<comment type="similarity">
    <text evidence="2">Belongs to the methyl-accepting chemotaxis (MCP) protein family.</text>
</comment>
<evidence type="ECO:0000256" key="3">
    <source>
        <dbReference type="PROSITE-ProRule" id="PRU00284"/>
    </source>
</evidence>
<feature type="domain" description="HAMP" evidence="7">
    <location>
        <begin position="325"/>
        <end position="377"/>
    </location>
</feature>
<name>A0A6P1XYW4_9SPIR</name>
<dbReference type="Gene3D" id="1.10.287.950">
    <property type="entry name" value="Methyl-accepting chemotaxis protein"/>
    <property type="match status" value="1"/>
</dbReference>
<keyword evidence="5" id="KW-0472">Membrane</keyword>
<evidence type="ECO:0000259" key="7">
    <source>
        <dbReference type="PROSITE" id="PS50885"/>
    </source>
</evidence>
<dbReference type="AlphaFoldDB" id="A0A6P1XYW4"/>
<dbReference type="SUPFAM" id="SSF58104">
    <property type="entry name" value="Methyl-accepting chemotaxis protein (MCP) signaling domain"/>
    <property type="match status" value="1"/>
</dbReference>
<dbReference type="GO" id="GO:0016020">
    <property type="term" value="C:membrane"/>
    <property type="evidence" value="ECO:0007669"/>
    <property type="project" value="InterPro"/>
</dbReference>
<dbReference type="KEGG" id="trz:GWP43_03425"/>
<protein>
    <submittedName>
        <fullName evidence="8">HAMP domain-containing protein</fullName>
    </submittedName>
</protein>
<evidence type="ECO:0000256" key="4">
    <source>
        <dbReference type="SAM" id="Coils"/>
    </source>
</evidence>
<keyword evidence="1 3" id="KW-0807">Transducer</keyword>
<dbReference type="InterPro" id="IPR004089">
    <property type="entry name" value="MCPsignal_dom"/>
</dbReference>
<keyword evidence="5" id="KW-0812">Transmembrane</keyword>
<dbReference type="SUPFAM" id="SSF103190">
    <property type="entry name" value="Sensory domain-like"/>
    <property type="match status" value="1"/>
</dbReference>
<feature type="domain" description="Methyl-accepting transducer" evidence="6">
    <location>
        <begin position="424"/>
        <end position="646"/>
    </location>
</feature>
<evidence type="ECO:0000256" key="1">
    <source>
        <dbReference type="ARBA" id="ARBA00023224"/>
    </source>
</evidence>
<dbReference type="Pfam" id="PF00015">
    <property type="entry name" value="MCPsignal"/>
    <property type="match status" value="1"/>
</dbReference>
<dbReference type="RefSeq" id="WP_162662722.1">
    <property type="nucleotide sequence ID" value="NZ_CP048020.1"/>
</dbReference>